<dbReference type="SUPFAM" id="SSF74653">
    <property type="entry name" value="TolA/TonB C-terminal domain"/>
    <property type="match status" value="1"/>
</dbReference>
<dbReference type="NCBIfam" id="TIGR01352">
    <property type="entry name" value="tonB_Cterm"/>
    <property type="match status" value="1"/>
</dbReference>
<dbReference type="Proteomes" id="UP000186868">
    <property type="component" value="Unassembled WGS sequence"/>
</dbReference>
<evidence type="ECO:0000256" key="1">
    <source>
        <dbReference type="ARBA" id="ARBA00004167"/>
    </source>
</evidence>
<keyword evidence="9" id="KW-1185">Reference proteome</keyword>
<reference evidence="8 9" key="1">
    <citation type="submission" date="2016-11" db="EMBL/GenBank/DDBJ databases">
        <title>Draft Genome Sequences of Nine Cyanobacterial Strains from Diverse Habitats.</title>
        <authorList>
            <person name="Zhu T."/>
            <person name="Hou S."/>
            <person name="Lu X."/>
            <person name="Hess W.R."/>
        </authorList>
    </citation>
    <scope>NUCLEOTIDE SEQUENCE [LARGE SCALE GENOMIC DNA]</scope>
    <source>
        <strain evidence="8 9">NIES-593</strain>
    </source>
</reference>
<evidence type="ECO:0000313" key="8">
    <source>
        <dbReference type="EMBL" id="OKH23238.1"/>
    </source>
</evidence>
<evidence type="ECO:0000313" key="9">
    <source>
        <dbReference type="Proteomes" id="UP000186868"/>
    </source>
</evidence>
<organism evidence="8 9">
    <name type="scientific">Hydrococcus rivularis NIES-593</name>
    <dbReference type="NCBI Taxonomy" id="1921803"/>
    <lineage>
        <taxon>Bacteria</taxon>
        <taxon>Bacillati</taxon>
        <taxon>Cyanobacteriota</taxon>
        <taxon>Cyanophyceae</taxon>
        <taxon>Pleurocapsales</taxon>
        <taxon>Hydrococcaceae</taxon>
        <taxon>Hydrococcus</taxon>
    </lineage>
</organism>
<feature type="transmembrane region" description="Helical" evidence="6">
    <location>
        <begin position="20"/>
        <end position="40"/>
    </location>
</feature>
<evidence type="ECO:0000256" key="2">
    <source>
        <dbReference type="ARBA" id="ARBA00022692"/>
    </source>
</evidence>
<evidence type="ECO:0000256" key="6">
    <source>
        <dbReference type="SAM" id="Phobius"/>
    </source>
</evidence>
<feature type="region of interest" description="Disordered" evidence="5">
    <location>
        <begin position="389"/>
        <end position="574"/>
    </location>
</feature>
<dbReference type="EMBL" id="MRCB01000010">
    <property type="protein sequence ID" value="OKH23238.1"/>
    <property type="molecule type" value="Genomic_DNA"/>
</dbReference>
<sequence length="574" mass="62136">MSSPSIIGTTSSKIFNVKSLFILASIGIHAFVLGVGLPIFPNTWQKDKSTNPREVGLIELNPAEQSRLPNLDRPSLEDIPQYPNPSSLNGSFFDSSSLPSLPPSYPSTSNLPSLPPPPDTIALGNNLPVVVPPQQSIPALPSLPRALPSPSTLPTLPSQPPNFQYPPTYPSNTSTSTPIQPPPINELRTQRPDFGELRPPIPADELINRRDSVVTRSGTPTDNPAETSQQAMVNGNGGQTNAAVNDRAALQERRIKQLVAENIRGAESLIADKENTTDEEARENEVNWRVRVKVAQPTEITLEGTYPKAACMRKLEGTTVYGVMVNSQGRVASSPYRPYLIRSAGYPVLNQQALNEIKERSFTNQTGQTQPYRVVVNYKYDPKVCPSLAVAPPESTENKPTGEPSATQKPTPPATPGKAPEATGATTTPAPEPATGETTPPTRNTWQQVPQETEATTTPAPKPAPAETTPPTRNSWRQVPQESEATTTPTQSKPQQESLSPALTAPRKTPEANETETSIKPKPQWEPAPASASFRKNPESRPLGTVAPRKLQEDSNNSRETSSDEQKQSTEDND</sequence>
<keyword evidence="3 6" id="KW-1133">Transmembrane helix</keyword>
<dbReference type="STRING" id="1921803.NIES593_10370"/>
<feature type="compositionally biased region" description="Low complexity" evidence="5">
    <location>
        <begin position="140"/>
        <end position="156"/>
    </location>
</feature>
<feature type="compositionally biased region" description="Pro residues" evidence="5">
    <location>
        <begin position="157"/>
        <end position="169"/>
    </location>
</feature>
<feature type="compositionally biased region" description="Polar residues" evidence="5">
    <location>
        <begin position="214"/>
        <end position="241"/>
    </location>
</feature>
<dbReference type="OrthoDB" id="506407at2"/>
<feature type="compositionally biased region" description="Low complexity" evidence="5">
    <location>
        <begin position="86"/>
        <end position="99"/>
    </location>
</feature>
<feature type="compositionally biased region" description="Polar residues" evidence="5">
    <location>
        <begin position="473"/>
        <end position="501"/>
    </location>
</feature>
<comment type="caution">
    <text evidence="8">The sequence shown here is derived from an EMBL/GenBank/DDBJ whole genome shotgun (WGS) entry which is preliminary data.</text>
</comment>
<proteinExistence type="predicted"/>
<dbReference type="InterPro" id="IPR006260">
    <property type="entry name" value="TonB/TolA_C"/>
</dbReference>
<comment type="subcellular location">
    <subcellularLocation>
        <location evidence="1">Membrane</location>
        <topology evidence="1">Single-pass membrane protein</topology>
    </subcellularLocation>
</comment>
<dbReference type="AlphaFoldDB" id="A0A1U7HI73"/>
<feature type="region of interest" description="Disordered" evidence="5">
    <location>
        <begin position="66"/>
        <end position="120"/>
    </location>
</feature>
<evidence type="ECO:0000259" key="7">
    <source>
        <dbReference type="Pfam" id="PF03544"/>
    </source>
</evidence>
<protein>
    <recommendedName>
        <fullName evidence="7">TonB C-terminal domain-containing protein</fullName>
    </recommendedName>
</protein>
<dbReference type="Gene3D" id="3.30.1150.10">
    <property type="match status" value="1"/>
</dbReference>
<keyword evidence="4 6" id="KW-0472">Membrane</keyword>
<feature type="compositionally biased region" description="Low complexity" evidence="5">
    <location>
        <begin position="416"/>
        <end position="442"/>
    </location>
</feature>
<name>A0A1U7HI73_9CYAN</name>
<evidence type="ECO:0000256" key="3">
    <source>
        <dbReference type="ARBA" id="ARBA00022989"/>
    </source>
</evidence>
<gene>
    <name evidence="8" type="ORF">NIES593_10370</name>
</gene>
<feature type="compositionally biased region" description="Basic and acidic residues" evidence="5">
    <location>
        <begin position="550"/>
        <end position="574"/>
    </location>
</feature>
<evidence type="ECO:0000256" key="4">
    <source>
        <dbReference type="ARBA" id="ARBA00023136"/>
    </source>
</evidence>
<accession>A0A1U7HI73</accession>
<feature type="region of interest" description="Disordered" evidence="5">
    <location>
        <begin position="140"/>
        <end position="241"/>
    </location>
</feature>
<dbReference type="GO" id="GO:0016020">
    <property type="term" value="C:membrane"/>
    <property type="evidence" value="ECO:0007669"/>
    <property type="project" value="UniProtKB-SubCell"/>
</dbReference>
<feature type="domain" description="TonB C-terminal" evidence="7">
    <location>
        <begin position="305"/>
        <end position="380"/>
    </location>
</feature>
<dbReference type="RefSeq" id="WP_073599517.1">
    <property type="nucleotide sequence ID" value="NZ_MRCB01000010.1"/>
</dbReference>
<dbReference type="Pfam" id="PF03544">
    <property type="entry name" value="TonB_C"/>
    <property type="match status" value="1"/>
</dbReference>
<dbReference type="GO" id="GO:0055085">
    <property type="term" value="P:transmembrane transport"/>
    <property type="evidence" value="ECO:0007669"/>
    <property type="project" value="InterPro"/>
</dbReference>
<dbReference type="InterPro" id="IPR037682">
    <property type="entry name" value="TonB_C"/>
</dbReference>
<feature type="compositionally biased region" description="Low complexity" evidence="5">
    <location>
        <begin position="450"/>
        <end position="472"/>
    </location>
</feature>
<keyword evidence="2 6" id="KW-0812">Transmembrane</keyword>
<evidence type="ECO:0000256" key="5">
    <source>
        <dbReference type="SAM" id="MobiDB-lite"/>
    </source>
</evidence>